<feature type="domain" description="Epoxide hydrolase N-terminal" evidence="5">
    <location>
        <begin position="82"/>
        <end position="191"/>
    </location>
</feature>
<feature type="active site" description="Proton donor" evidence="4">
    <location>
        <position position="391"/>
    </location>
</feature>
<dbReference type="GO" id="GO:0004301">
    <property type="term" value="F:epoxide hydrolase activity"/>
    <property type="evidence" value="ECO:0007669"/>
    <property type="project" value="TreeGrafter"/>
</dbReference>
<dbReference type="InterPro" id="IPR029058">
    <property type="entry name" value="AB_hydrolase_fold"/>
</dbReference>
<dbReference type="InterPro" id="IPR000639">
    <property type="entry name" value="Epox_hydrolase-like"/>
</dbReference>
<feature type="active site" description="Proton acceptor" evidence="4">
    <location>
        <position position="450"/>
    </location>
</feature>
<gene>
    <name evidence="6" type="ORF">MYCIT1_LOCUS8201</name>
</gene>
<keyword evidence="2" id="KW-0058">Aromatic hydrocarbons catabolism</keyword>
<dbReference type="PANTHER" id="PTHR21661:SF35">
    <property type="entry name" value="EPOXIDE HYDROLASE"/>
    <property type="match status" value="1"/>
</dbReference>
<dbReference type="PRINTS" id="PR00412">
    <property type="entry name" value="EPOXHYDRLASE"/>
</dbReference>
<evidence type="ECO:0000256" key="1">
    <source>
        <dbReference type="ARBA" id="ARBA00010088"/>
    </source>
</evidence>
<dbReference type="PANTHER" id="PTHR21661">
    <property type="entry name" value="EPOXIDE HYDROLASE 1-RELATED"/>
    <property type="match status" value="1"/>
</dbReference>
<dbReference type="Gene3D" id="3.40.50.1820">
    <property type="entry name" value="alpha/beta hydrolase"/>
    <property type="match status" value="1"/>
</dbReference>
<proteinExistence type="inferred from homology"/>
<dbReference type="PIRSF" id="PIRSF001112">
    <property type="entry name" value="Epoxide_hydrolase"/>
    <property type="match status" value="1"/>
</dbReference>
<reference evidence="6" key="1">
    <citation type="submission" date="2023-11" db="EMBL/GenBank/DDBJ databases">
        <authorList>
            <person name="De Vega J J."/>
            <person name="De Vega J J."/>
        </authorList>
    </citation>
    <scope>NUCLEOTIDE SEQUENCE</scope>
</reference>
<accession>A0AAD2JWX5</accession>
<dbReference type="AlphaFoldDB" id="A0AAD2JWX5"/>
<organism evidence="6 7">
    <name type="scientific">Mycena citricolor</name>
    <dbReference type="NCBI Taxonomy" id="2018698"/>
    <lineage>
        <taxon>Eukaryota</taxon>
        <taxon>Fungi</taxon>
        <taxon>Dikarya</taxon>
        <taxon>Basidiomycota</taxon>
        <taxon>Agaricomycotina</taxon>
        <taxon>Agaricomycetes</taxon>
        <taxon>Agaricomycetidae</taxon>
        <taxon>Agaricales</taxon>
        <taxon>Marasmiineae</taxon>
        <taxon>Mycenaceae</taxon>
        <taxon>Mycena</taxon>
    </lineage>
</organism>
<dbReference type="SUPFAM" id="SSF53474">
    <property type="entry name" value="alpha/beta-Hydrolases"/>
    <property type="match status" value="1"/>
</dbReference>
<dbReference type="InterPro" id="IPR010497">
    <property type="entry name" value="Epoxide_hydro_N"/>
</dbReference>
<feature type="non-terminal residue" evidence="6">
    <location>
        <position position="485"/>
    </location>
</feature>
<evidence type="ECO:0000313" key="7">
    <source>
        <dbReference type="Proteomes" id="UP001295794"/>
    </source>
</evidence>
<evidence type="ECO:0000256" key="3">
    <source>
        <dbReference type="ARBA" id="ARBA00022801"/>
    </source>
</evidence>
<dbReference type="InterPro" id="IPR016292">
    <property type="entry name" value="Epoxide_hydrolase"/>
</dbReference>
<evidence type="ECO:0000313" key="6">
    <source>
        <dbReference type="EMBL" id="CAK5266456.1"/>
    </source>
</evidence>
<evidence type="ECO:0000256" key="4">
    <source>
        <dbReference type="PIRSR" id="PIRSR001112-1"/>
    </source>
</evidence>
<dbReference type="GO" id="GO:0097176">
    <property type="term" value="P:epoxide metabolic process"/>
    <property type="evidence" value="ECO:0007669"/>
    <property type="project" value="TreeGrafter"/>
</dbReference>
<comment type="similarity">
    <text evidence="1">Belongs to the peptidase S33 family.</text>
</comment>
<name>A0AAD2JWX5_9AGAR</name>
<dbReference type="EMBL" id="CAVNYO010000109">
    <property type="protein sequence ID" value="CAK5266456.1"/>
    <property type="molecule type" value="Genomic_DNA"/>
</dbReference>
<sequence length="485" mass="54384">GEETHHPVPLIKHKRANLSQRRTSNSHRACRMLQSGTVSARAEAIAADEQYDIGRNLRNHVLSFPSSGRLAQLSLRSPMSETPYTIAVSDDALASLHQKLKATRLPDELDEAAWDYGVPLADIKRLVARWRDGYDWRTHEAALNAELPQFTRDIAVDGHGTLNIHYVHQRSVVQGAVPLLFVHGWPGSFFEARKIVPLLVARSSEHPSFHVVVMSLPGFGFSEAPRKKGFAIDQHAEVGHKIMLALGYNEYVTQGGDWGYFITRRIAKRYGHQHNKAWHTNLPLGRPPTLYYEPLSFLALCVRGLTQEEKDGLAQTGRFNSRSRGFHAQQSTRPQTVGYALADSPVGLLAWIYEKLVELADKYPWNDDEVLTWISIYWFSRAGPTAASRIYYEFAEGRSDVTKDIYGPADYPTIPMGMSHFAGEKVNIPVSWTNASGNIVHRNKHERGGHFPAYEAPHSLVDDLRAMYGKGGPVFDIVKGHSGYD</sequence>
<dbReference type="Pfam" id="PF06441">
    <property type="entry name" value="EHN"/>
    <property type="match status" value="1"/>
</dbReference>
<evidence type="ECO:0000259" key="5">
    <source>
        <dbReference type="Pfam" id="PF06441"/>
    </source>
</evidence>
<keyword evidence="7" id="KW-1185">Reference proteome</keyword>
<keyword evidence="3" id="KW-0378">Hydrolase</keyword>
<protein>
    <recommendedName>
        <fullName evidence="5">Epoxide hydrolase N-terminal domain-containing protein</fullName>
    </recommendedName>
</protein>
<comment type="caution">
    <text evidence="6">The sequence shown here is derived from an EMBL/GenBank/DDBJ whole genome shotgun (WGS) entry which is preliminary data.</text>
</comment>
<evidence type="ECO:0000256" key="2">
    <source>
        <dbReference type="ARBA" id="ARBA00022797"/>
    </source>
</evidence>
<dbReference type="Proteomes" id="UP001295794">
    <property type="component" value="Unassembled WGS sequence"/>
</dbReference>
<feature type="active site" description="Nucleophile" evidence="4">
    <location>
        <position position="257"/>
    </location>
</feature>